<evidence type="ECO:0000256" key="6">
    <source>
        <dbReference type="ARBA" id="ARBA00023179"/>
    </source>
</evidence>
<feature type="domain" description="Fibronectin type-III" evidence="11">
    <location>
        <begin position="603"/>
        <end position="696"/>
    </location>
</feature>
<keyword evidence="2" id="KW-0787">Thick filament</keyword>
<evidence type="ECO:0000256" key="7">
    <source>
        <dbReference type="ARBA" id="ARBA00023319"/>
    </source>
</evidence>
<dbReference type="GeneTree" id="ENSGT00940000154982"/>
<dbReference type="PROSITE" id="PS50835">
    <property type="entry name" value="IG_LIKE"/>
    <property type="match status" value="5"/>
</dbReference>
<dbReference type="FunFam" id="2.60.40.10:FF:000029">
    <property type="entry name" value="Myomesin 1"/>
    <property type="match status" value="2"/>
</dbReference>
<dbReference type="GO" id="GO:0005198">
    <property type="term" value="F:structural molecule activity"/>
    <property type="evidence" value="ECO:0007669"/>
    <property type="project" value="UniProtKB-ARBA"/>
</dbReference>
<keyword evidence="4" id="KW-0597">Phosphoprotein</keyword>
<feature type="domain" description="Ig-like" evidence="10">
    <location>
        <begin position="150"/>
        <end position="241"/>
    </location>
</feature>
<feature type="domain" description="Fibronectin type-III" evidence="11">
    <location>
        <begin position="702"/>
        <end position="800"/>
    </location>
</feature>
<accession>A0A3P9AX04</accession>
<dbReference type="FunFam" id="2.60.40.10:FF:000124">
    <property type="entry name" value="Myomesin 1"/>
    <property type="match status" value="1"/>
</dbReference>
<evidence type="ECO:0000313" key="12">
    <source>
        <dbReference type="Ensembl" id="ENSMZEP00005002230.1"/>
    </source>
</evidence>
<evidence type="ECO:0000256" key="1">
    <source>
        <dbReference type="ARBA" id="ARBA00004496"/>
    </source>
</evidence>
<dbReference type="SMART" id="SM00060">
    <property type="entry name" value="FN3"/>
    <property type="match status" value="5"/>
</dbReference>
<protein>
    <recommendedName>
        <fullName evidence="8">Myomesin-1</fullName>
    </recommendedName>
    <alternativeName>
        <fullName evidence="9">Myomesin family member 1</fullName>
    </alternativeName>
</protein>
<dbReference type="STRING" id="106582.ENSMZEP00005002230"/>
<dbReference type="PROSITE" id="PS50853">
    <property type="entry name" value="FN3"/>
    <property type="match status" value="5"/>
</dbReference>
<dbReference type="SUPFAM" id="SSF49265">
    <property type="entry name" value="Fibronectin type III"/>
    <property type="match status" value="3"/>
</dbReference>
<dbReference type="FunFam" id="2.60.40.10:FF:000069">
    <property type="entry name" value="Alpha-protein kinase 3"/>
    <property type="match status" value="1"/>
</dbReference>
<dbReference type="SUPFAM" id="SSF48726">
    <property type="entry name" value="Immunoglobulin"/>
    <property type="match status" value="7"/>
</dbReference>
<keyword evidence="7" id="KW-0393">Immunoglobulin domain</keyword>
<feature type="domain" description="Ig-like" evidence="10">
    <location>
        <begin position="1124"/>
        <end position="1210"/>
    </location>
</feature>
<dbReference type="FunFam" id="2.60.40.10:FF:002172">
    <property type="entry name" value="Myomesin 1a (skelemin)"/>
    <property type="match status" value="1"/>
</dbReference>
<dbReference type="FunFam" id="2.60.40.10:FF:000179">
    <property type="entry name" value="Myomesin 2"/>
    <property type="match status" value="1"/>
</dbReference>
<evidence type="ECO:0000256" key="3">
    <source>
        <dbReference type="ARBA" id="ARBA00022490"/>
    </source>
</evidence>
<sequence length="1424" mass="159081">MSGSIPFYQKHHLHYDRGYRSKETQSKVSQYQASSRYSASGSASANWKSKIAFQQPKVLTTCLAFTSIPGSALLPPSQEFATGLSDTEEARVRDTAAYMARRDLFTSGLEMERSELISRKETMRESAERITLNKREHFKRMNEDSLMHAPEFVIKPRSHTVWEKQCVRLHCTVSGWPDPRVVWYKNNVALDPLANPGKYKIESRYSVHSLEINKCDFDDTAQYRVSAMNSQGELSAFASVVVKTSDFVVTSFCIVGPVSEYGITFQTHIVDKFGVSFGREGETMSLGCTVIIYPALHRYQPEVEWYRDDVLLSPSKWTHMHWSGDRATLTLTHLNKEDEGLYTLRVTTKSGYETYSAYVFVRDADAEVEGAPAAPLDVRCLDANKDYIIVAWKQPAVDGGNSILGYFVDRCEVGTTHWIQCNDTPVKFARFPVTGLVEGRSYIFRVRAVNKSGISRPSRVSEPVAAMDPADRARMRGSTSAPWTGQIIVTEEEPAEGIVPSKPCDLQVTEATKNYVVLSWKPPGEKGLEGVMYYVEKCVSGTDSWQRVNTEIPVKSPRFALFDLAEGKAYRFRVRCCNSAGVGEPSDPTEATTVGDKLDIPSAPGKVIPTRNTDTSVVVSWEASCNAKELVGYYIEGSIVGSNVWEPCNNKPVNVTRFICHGLITGEKYVFRVRAVNAAGISQFSQESEAVEVKAAIASPAPPYGITILECVRDSMVLAWKQPTFIGGADITGYFVDYREVIDGVPGKWHEANIKAVSERAYRVSDLKENKKYQFQVRAANMAGVGIPSLPSNTFLCEEWTIAVPGPPHDLQIREARNDSLVLLWKPPVYQGRDPVNGFYVDIKEADAPEEAWRGVNTKALEKTYTKIKDLKEGEKYVFRVRAQNKAGVGKVSDVTEPVPALTKPGTKEIVVDVDDDGVISLNFECGNMTPDSKFVWSKNYEDITDTSRLTTETKGTKSKVVFNRPGEEDIGVYSCLVTHTDGASSSYTLSEEELKRLLEISHDHKFPIIPLKSDLAVELLEKGRVRFWLQAEKMSNNGKVDYVFNDNVVSQGEKYKMNFDKNTGVIEMTMESLTPADEGTYTFQLQDGKATNQSSLVLIGDVFKQLQKESEFQRKEYFRKQGPHFIEYLSWEVTPECCVVLKCKVGNMKKETSALWHKDRHQIKVDEHLGFAEGVLKLEIAQISKKDAGVYEVILKDDRGQDTSTLNLTDQGFKDLMNEVFSVIANSSTPLKITSTDEGIRLYTFVSYYNDLLQVTWHYKDSAIAFSDRIKSGVVGEQLWLQITEPTEKDMGKYAIEFYDGKGGLRRTVDLSGQGECLNRARVAGGLPDVVTIQEGKALNLTCNISGNPVPEVTWLKNDREITSDEHCILKFESGKFASFTITGVNTSDSGKYSILVKNKYGTESGDFTVSVFIPEEAGGKKK</sequence>
<keyword evidence="13" id="KW-1185">Reference proteome</keyword>
<dbReference type="Gene3D" id="2.60.40.10">
    <property type="entry name" value="Immunoglobulins"/>
    <property type="match status" value="12"/>
</dbReference>
<dbReference type="InterPro" id="IPR036116">
    <property type="entry name" value="FN3_sf"/>
</dbReference>
<dbReference type="InterPro" id="IPR036179">
    <property type="entry name" value="Ig-like_dom_sf"/>
</dbReference>
<dbReference type="CDD" id="cd20951">
    <property type="entry name" value="IgI_titin_I1-like"/>
    <property type="match status" value="1"/>
</dbReference>
<dbReference type="PANTHER" id="PTHR13817">
    <property type="entry name" value="TITIN"/>
    <property type="match status" value="1"/>
</dbReference>
<keyword evidence="5" id="KW-0677">Repeat</keyword>
<dbReference type="FunFam" id="2.60.40.10:FF:000134">
    <property type="entry name" value="Myomesin 1"/>
    <property type="match status" value="1"/>
</dbReference>
<dbReference type="SMART" id="SM00409">
    <property type="entry name" value="IG"/>
    <property type="match status" value="6"/>
</dbReference>
<feature type="domain" description="Fibronectin type-III" evidence="11">
    <location>
        <begin position="807"/>
        <end position="906"/>
    </location>
</feature>
<keyword evidence="3" id="KW-0963">Cytoplasm</keyword>
<dbReference type="InterPro" id="IPR013783">
    <property type="entry name" value="Ig-like_fold"/>
</dbReference>
<dbReference type="GO" id="GO:0032982">
    <property type="term" value="C:myosin filament"/>
    <property type="evidence" value="ECO:0007669"/>
    <property type="project" value="UniProtKB-KW"/>
</dbReference>
<dbReference type="FunFam" id="2.60.40.10:FF:000222">
    <property type="entry name" value="Myomesin 1"/>
    <property type="match status" value="1"/>
</dbReference>
<organism evidence="12 13">
    <name type="scientific">Maylandia zebra</name>
    <name type="common">zebra mbuna</name>
    <dbReference type="NCBI Taxonomy" id="106582"/>
    <lineage>
        <taxon>Eukaryota</taxon>
        <taxon>Metazoa</taxon>
        <taxon>Chordata</taxon>
        <taxon>Craniata</taxon>
        <taxon>Vertebrata</taxon>
        <taxon>Euteleostomi</taxon>
        <taxon>Actinopterygii</taxon>
        <taxon>Neopterygii</taxon>
        <taxon>Teleostei</taxon>
        <taxon>Neoteleostei</taxon>
        <taxon>Acanthomorphata</taxon>
        <taxon>Ovalentaria</taxon>
        <taxon>Cichlomorphae</taxon>
        <taxon>Cichliformes</taxon>
        <taxon>Cichlidae</taxon>
        <taxon>African cichlids</taxon>
        <taxon>Pseudocrenilabrinae</taxon>
        <taxon>Haplochromini</taxon>
        <taxon>Maylandia</taxon>
        <taxon>Maylandia zebra complex</taxon>
    </lineage>
</organism>
<evidence type="ECO:0000256" key="2">
    <source>
        <dbReference type="ARBA" id="ARBA00022433"/>
    </source>
</evidence>
<feature type="domain" description="Fibronectin type-III" evidence="11">
    <location>
        <begin position="374"/>
        <end position="469"/>
    </location>
</feature>
<dbReference type="Proteomes" id="UP000265160">
    <property type="component" value="LG9"/>
</dbReference>
<evidence type="ECO:0000256" key="4">
    <source>
        <dbReference type="ARBA" id="ARBA00022553"/>
    </source>
</evidence>
<evidence type="ECO:0000256" key="8">
    <source>
        <dbReference type="ARBA" id="ARBA00071829"/>
    </source>
</evidence>
<feature type="domain" description="Ig-like" evidence="10">
    <location>
        <begin position="900"/>
        <end position="991"/>
    </location>
</feature>
<dbReference type="FunFam" id="2.60.40.10:FF:000467">
    <property type="entry name" value="Myomesin 1"/>
    <property type="match status" value="1"/>
</dbReference>
<name>A0A3P9AX04_9CICH</name>
<dbReference type="InterPro" id="IPR013098">
    <property type="entry name" value="Ig_I-set"/>
</dbReference>
<evidence type="ECO:0000256" key="9">
    <source>
        <dbReference type="ARBA" id="ARBA00082259"/>
    </source>
</evidence>
<feature type="domain" description="Fibronectin type-III" evidence="11">
    <location>
        <begin position="502"/>
        <end position="596"/>
    </location>
</feature>
<dbReference type="PRINTS" id="PR00014">
    <property type="entry name" value="FNTYPEIII"/>
</dbReference>
<evidence type="ECO:0000259" key="11">
    <source>
        <dbReference type="PROSITE" id="PS50853"/>
    </source>
</evidence>
<dbReference type="SMART" id="SM00408">
    <property type="entry name" value="IGc2"/>
    <property type="match status" value="4"/>
</dbReference>
<dbReference type="FunFam" id="2.60.40.10:FF:000192">
    <property type="entry name" value="Myomesin 1"/>
    <property type="match status" value="1"/>
</dbReference>
<dbReference type="InterPro" id="IPR003599">
    <property type="entry name" value="Ig_sub"/>
</dbReference>
<dbReference type="Pfam" id="PF07679">
    <property type="entry name" value="I-set"/>
    <property type="match status" value="4"/>
</dbReference>
<dbReference type="GO" id="GO:0031430">
    <property type="term" value="C:M band"/>
    <property type="evidence" value="ECO:0007669"/>
    <property type="project" value="TreeGrafter"/>
</dbReference>
<proteinExistence type="predicted"/>
<dbReference type="CDD" id="cd00063">
    <property type="entry name" value="FN3"/>
    <property type="match status" value="5"/>
</dbReference>
<dbReference type="GO" id="GO:0042802">
    <property type="term" value="F:identical protein binding"/>
    <property type="evidence" value="ECO:0007669"/>
    <property type="project" value="UniProtKB-ARBA"/>
</dbReference>
<comment type="subcellular location">
    <subcellularLocation>
        <location evidence="1">Cytoplasm</location>
    </subcellularLocation>
</comment>
<reference evidence="12" key="2">
    <citation type="submission" date="2025-08" db="UniProtKB">
        <authorList>
            <consortium name="Ensembl"/>
        </authorList>
    </citation>
    <scope>IDENTIFICATION</scope>
</reference>
<dbReference type="Pfam" id="PF00041">
    <property type="entry name" value="fn3"/>
    <property type="match status" value="5"/>
</dbReference>
<evidence type="ECO:0000256" key="5">
    <source>
        <dbReference type="ARBA" id="ARBA00022737"/>
    </source>
</evidence>
<reference evidence="12 13" key="1">
    <citation type="journal article" date="2014" name="Nature">
        <title>The genomic substrate for adaptive radiation in African cichlid fish.</title>
        <authorList>
            <person name="Brawand D."/>
            <person name="Wagner C.E."/>
            <person name="Li Y.I."/>
            <person name="Malinsky M."/>
            <person name="Keller I."/>
            <person name="Fan S."/>
            <person name="Simakov O."/>
            <person name="Ng A.Y."/>
            <person name="Lim Z.W."/>
            <person name="Bezault E."/>
            <person name="Turner-Maier J."/>
            <person name="Johnson J."/>
            <person name="Alcazar R."/>
            <person name="Noh H.J."/>
            <person name="Russell P."/>
            <person name="Aken B."/>
            <person name="Alfoldi J."/>
            <person name="Amemiya C."/>
            <person name="Azzouzi N."/>
            <person name="Baroiller J.F."/>
            <person name="Barloy-Hubler F."/>
            <person name="Berlin A."/>
            <person name="Bloomquist R."/>
            <person name="Carleton K.L."/>
            <person name="Conte M.A."/>
            <person name="D'Cotta H."/>
            <person name="Eshel O."/>
            <person name="Gaffney L."/>
            <person name="Galibert F."/>
            <person name="Gante H.F."/>
            <person name="Gnerre S."/>
            <person name="Greuter L."/>
            <person name="Guyon R."/>
            <person name="Haddad N.S."/>
            <person name="Haerty W."/>
            <person name="Harris R.M."/>
            <person name="Hofmann H.A."/>
            <person name="Hourlier T."/>
            <person name="Hulata G."/>
            <person name="Jaffe D.B."/>
            <person name="Lara M."/>
            <person name="Lee A.P."/>
            <person name="MacCallum I."/>
            <person name="Mwaiko S."/>
            <person name="Nikaido M."/>
            <person name="Nishihara H."/>
            <person name="Ozouf-Costaz C."/>
            <person name="Penman D.J."/>
            <person name="Przybylski D."/>
            <person name="Rakotomanga M."/>
            <person name="Renn S.C.P."/>
            <person name="Ribeiro F.J."/>
            <person name="Ron M."/>
            <person name="Salzburger W."/>
            <person name="Sanchez-Pulido L."/>
            <person name="Santos M.E."/>
            <person name="Searle S."/>
            <person name="Sharpe T."/>
            <person name="Swofford R."/>
            <person name="Tan F.J."/>
            <person name="Williams L."/>
            <person name="Young S."/>
            <person name="Yin S."/>
            <person name="Okada N."/>
            <person name="Kocher T.D."/>
            <person name="Miska E.A."/>
            <person name="Lander E.S."/>
            <person name="Venkatesh B."/>
            <person name="Fernald R.D."/>
            <person name="Meyer A."/>
            <person name="Ponting C.P."/>
            <person name="Streelman J.T."/>
            <person name="Lindblad-Toh K."/>
            <person name="Seehausen O."/>
            <person name="Di Palma F."/>
        </authorList>
    </citation>
    <scope>NUCLEOTIDE SEQUENCE</scope>
</reference>
<feature type="domain" description="Ig-like" evidence="10">
    <location>
        <begin position="1334"/>
        <end position="1412"/>
    </location>
</feature>
<dbReference type="CDD" id="cd00096">
    <property type="entry name" value="Ig"/>
    <property type="match status" value="2"/>
</dbReference>
<evidence type="ECO:0000313" key="13">
    <source>
        <dbReference type="Proteomes" id="UP000265160"/>
    </source>
</evidence>
<feature type="domain" description="Ig-like" evidence="10">
    <location>
        <begin position="280"/>
        <end position="360"/>
    </location>
</feature>
<dbReference type="Ensembl" id="ENSMZET00005002331.1">
    <property type="protein sequence ID" value="ENSMZEP00005002230.1"/>
    <property type="gene ID" value="ENSMZEG00005001720.1"/>
</dbReference>
<keyword evidence="6" id="KW-0514">Muscle protein</keyword>
<reference evidence="12" key="3">
    <citation type="submission" date="2025-09" db="UniProtKB">
        <authorList>
            <consortium name="Ensembl"/>
        </authorList>
    </citation>
    <scope>IDENTIFICATION</scope>
</reference>
<dbReference type="InterPro" id="IPR003961">
    <property type="entry name" value="FN3_dom"/>
</dbReference>
<dbReference type="GO" id="GO:0045214">
    <property type="term" value="P:sarcomere organization"/>
    <property type="evidence" value="ECO:0007669"/>
    <property type="project" value="TreeGrafter"/>
</dbReference>
<dbReference type="InterPro" id="IPR007110">
    <property type="entry name" value="Ig-like_dom"/>
</dbReference>
<dbReference type="FunFam" id="2.60.40.10:FF:000197">
    <property type="entry name" value="Myomesin 1"/>
    <property type="match status" value="1"/>
</dbReference>
<dbReference type="PANTHER" id="PTHR13817:SF16">
    <property type="entry name" value="MYOMESIN-1"/>
    <property type="match status" value="1"/>
</dbReference>
<evidence type="ECO:0000259" key="10">
    <source>
        <dbReference type="PROSITE" id="PS50835"/>
    </source>
</evidence>
<dbReference type="InterPro" id="IPR050964">
    <property type="entry name" value="Striated_Muscle_Regulatory"/>
</dbReference>
<dbReference type="InterPro" id="IPR003598">
    <property type="entry name" value="Ig_sub2"/>
</dbReference>